<evidence type="ECO:0000313" key="4">
    <source>
        <dbReference type="Proteomes" id="UP000536835"/>
    </source>
</evidence>
<dbReference type="Proteomes" id="UP000536835">
    <property type="component" value="Unassembled WGS sequence"/>
</dbReference>
<dbReference type="Pfam" id="PF13604">
    <property type="entry name" value="AAA_30"/>
    <property type="match status" value="1"/>
</dbReference>
<gene>
    <name evidence="3" type="ORF">HK107_14335</name>
</gene>
<dbReference type="InterPro" id="IPR014059">
    <property type="entry name" value="TraI/TrwC_relax"/>
</dbReference>
<dbReference type="NCBIfam" id="NF041492">
    <property type="entry name" value="MobF"/>
    <property type="match status" value="1"/>
</dbReference>
<reference evidence="3 4" key="1">
    <citation type="submission" date="2020-05" db="EMBL/GenBank/DDBJ databases">
        <title>Parvularcula mediterraneae sp. nov., isolated from polypropylene straw from shallow seawater of the seashore of Laganas in Zakynthos island, Greece.</title>
        <authorList>
            <person name="Szabo I."/>
            <person name="Al-Omari J."/>
            <person name="Rado J."/>
            <person name="Szerdahelyi G.S."/>
        </authorList>
    </citation>
    <scope>NUCLEOTIDE SEQUENCE [LARGE SCALE GENOMIC DNA]</scope>
    <source>
        <strain evidence="3 4">ZS-1/3</strain>
    </source>
</reference>
<keyword evidence="4" id="KW-1185">Reference proteome</keyword>
<feature type="region of interest" description="Disordered" evidence="1">
    <location>
        <begin position="70"/>
        <end position="91"/>
    </location>
</feature>
<feature type="compositionally biased region" description="Basic and acidic residues" evidence="1">
    <location>
        <begin position="70"/>
        <end position="90"/>
    </location>
</feature>
<dbReference type="AlphaFoldDB" id="A0A7Y3RNT3"/>
<sequence length="998" mass="108317">MVIVASISGISSASAGASYYGRDNYYARDKDDAEPSAWFGRGASALGLSGPVDTKTFERILRGETLDGKRVGQRENETAEAAEARTHRPGIDLTFSPPKDVSLLLYLGGDKRILGAHRTAVDQTLTWTERNLAAARVREDGKAPVPLRTGNLVVAKFEHDISRDKDPQLHTHAVIANMTQTEDGRWRALHNDPMFRHAKLAGLAYDAAMREQLRELGYKVKLENGRSGAYSIEGVPAEARSEFSRGAERIRSISKELDHDTPKTREAVALKSRPSKTTMSQDERTVAWQERGGPWTDQLHRVAEAAVHRQRTGDIERPLSEEAPRGPLAAAFAELRHRFFKPSRSLSSQADDPYRSRGFTSERSEAARAAVSFGIRHLEEREAAFSAQHVRRAALEHGADGLTLKDIDRQLMALRERKLVRVNAADPDAEATTARSFAQEQRTDALVRGAGKTDPLVGHSELESALSRTSLTPGQKSAITTILGGTDRLVGVQGYAGTGKTTMMRHASELARDLGNASGREGPGMLGLAPTHSAARSLSEGGGIETRTVARFLTDLKQGRGPGSLAGRIVLVDESSFLSTKSMNLVLERILALEPSRLVLLGDRRQHGAIEAGRPFDQAQRNGMTTTVMKDVVRLPRDAQHQNQRRAVEAAAEGHVARAMKRIEGNIAEAPGALAEAAASAWKALPKERQDAALIVAPGHRLRGAINAEIRDAMIEDGRLGSEATSVGVALQKDMTRAEAESARSYDPGDMLKFHRRVDQLNVKPGHQRRVVSVDEQRGTVTLVNSRGRQQTLPLSKLTGKEDALPYSVFQRAKLDIREGDRLMFARSDPSSGIAALDRASVLSFDDKTITLQTNGEPRVFERSDPALEALTHAYAVTSHASQGQTAKDVITVIDSSERQLTSQTAFYVGISRSADTVSVIVDDKQRTLDALHRNTGLKTSAIEASARMEELTGLDQEPGPADPAEASNDGEAAPSMSTTEPPAADRDEPDAGAEISL</sequence>
<organism evidence="3 4">
    <name type="scientific">Parvularcula mediterranea</name>
    <dbReference type="NCBI Taxonomy" id="2732508"/>
    <lineage>
        <taxon>Bacteria</taxon>
        <taxon>Pseudomonadati</taxon>
        <taxon>Pseudomonadota</taxon>
        <taxon>Alphaproteobacteria</taxon>
        <taxon>Parvularculales</taxon>
        <taxon>Parvularculaceae</taxon>
        <taxon>Parvularcula</taxon>
    </lineage>
</organism>
<accession>A0A7Y3RNT3</accession>
<dbReference type="InterPro" id="IPR014862">
    <property type="entry name" value="TrwC"/>
</dbReference>
<dbReference type="SUPFAM" id="SSF55464">
    <property type="entry name" value="Origin of replication-binding domain, RBD-like"/>
    <property type="match status" value="1"/>
</dbReference>
<evidence type="ECO:0000259" key="2">
    <source>
        <dbReference type="Pfam" id="PF08751"/>
    </source>
</evidence>
<feature type="region of interest" description="Disordered" evidence="1">
    <location>
        <begin position="948"/>
        <end position="998"/>
    </location>
</feature>
<evidence type="ECO:0000256" key="1">
    <source>
        <dbReference type="SAM" id="MobiDB-lite"/>
    </source>
</evidence>
<dbReference type="CDD" id="cd18809">
    <property type="entry name" value="SF1_C_RecD"/>
    <property type="match status" value="1"/>
</dbReference>
<dbReference type="InterPro" id="IPR027417">
    <property type="entry name" value="P-loop_NTPase"/>
</dbReference>
<dbReference type="Pfam" id="PF08751">
    <property type="entry name" value="TrwC"/>
    <property type="match status" value="1"/>
</dbReference>
<dbReference type="NCBIfam" id="TIGR02686">
    <property type="entry name" value="relax_trwC"/>
    <property type="match status" value="1"/>
</dbReference>
<proteinExistence type="predicted"/>
<dbReference type="Gene3D" id="3.40.50.300">
    <property type="entry name" value="P-loop containing nucleotide triphosphate hydrolases"/>
    <property type="match status" value="2"/>
</dbReference>
<comment type="caution">
    <text evidence="3">The sequence shown here is derived from an EMBL/GenBank/DDBJ whole genome shotgun (WGS) entry which is preliminary data.</text>
</comment>
<name>A0A7Y3RNT3_9PROT</name>
<dbReference type="EMBL" id="JABFCX010000003">
    <property type="protein sequence ID" value="NNU17507.1"/>
    <property type="molecule type" value="Genomic_DNA"/>
</dbReference>
<evidence type="ECO:0000313" key="3">
    <source>
        <dbReference type="EMBL" id="NNU17507.1"/>
    </source>
</evidence>
<dbReference type="SUPFAM" id="SSF52540">
    <property type="entry name" value="P-loop containing nucleoside triphosphate hydrolases"/>
    <property type="match status" value="2"/>
</dbReference>
<feature type="domain" description="TrwC relaxase" evidence="2">
    <location>
        <begin position="14"/>
        <end position="291"/>
    </location>
</feature>
<protein>
    <submittedName>
        <fullName evidence="3">Relaxase domain-containing protein</fullName>
    </submittedName>
</protein>